<feature type="non-terminal residue" evidence="1">
    <location>
        <position position="127"/>
    </location>
</feature>
<protein>
    <submittedName>
        <fullName evidence="1">Uncharacterized protein</fullName>
    </submittedName>
</protein>
<organism evidence="1">
    <name type="scientific">marine sediment metagenome</name>
    <dbReference type="NCBI Taxonomy" id="412755"/>
    <lineage>
        <taxon>unclassified sequences</taxon>
        <taxon>metagenomes</taxon>
        <taxon>ecological metagenomes</taxon>
    </lineage>
</organism>
<accession>X1TX72</accession>
<reference evidence="1" key="1">
    <citation type="journal article" date="2014" name="Front. Microbiol.">
        <title>High frequency of phylogenetically diverse reductive dehalogenase-homologous genes in deep subseafloor sedimentary metagenomes.</title>
        <authorList>
            <person name="Kawai M."/>
            <person name="Futagami T."/>
            <person name="Toyoda A."/>
            <person name="Takaki Y."/>
            <person name="Nishi S."/>
            <person name="Hori S."/>
            <person name="Arai W."/>
            <person name="Tsubouchi T."/>
            <person name="Morono Y."/>
            <person name="Uchiyama I."/>
            <person name="Ito T."/>
            <person name="Fujiyama A."/>
            <person name="Inagaki F."/>
            <person name="Takami H."/>
        </authorList>
    </citation>
    <scope>NUCLEOTIDE SEQUENCE</scope>
    <source>
        <strain evidence="1">Expedition CK06-06</strain>
    </source>
</reference>
<dbReference type="EMBL" id="BARW01034765">
    <property type="protein sequence ID" value="GAJ09864.1"/>
    <property type="molecule type" value="Genomic_DNA"/>
</dbReference>
<gene>
    <name evidence="1" type="ORF">S12H4_54391</name>
</gene>
<dbReference type="AlphaFoldDB" id="X1TX72"/>
<comment type="caution">
    <text evidence="1">The sequence shown here is derived from an EMBL/GenBank/DDBJ whole genome shotgun (WGS) entry which is preliminary data.</text>
</comment>
<evidence type="ECO:0000313" key="1">
    <source>
        <dbReference type="EMBL" id="GAJ09864.1"/>
    </source>
</evidence>
<proteinExistence type="predicted"/>
<sequence length="127" mass="14230">MIINLKVKNAIIFLVISILLLRLNLGNLNNGFTLVSFAQETGETVEAGEAQETTATNEAVETEEEELDISLKADYITYEKIDEEDLVIAKDGVELKYQDIEIKADYLKINLDTNLLFASGEVLFKQD</sequence>
<name>X1TX72_9ZZZZ</name>